<gene>
    <name evidence="2" type="ORF">Ark11_0367</name>
</gene>
<accession>A0A0S4M083</accession>
<keyword evidence="3" id="KW-1185">Reference proteome</keyword>
<evidence type="ECO:0000313" key="2">
    <source>
        <dbReference type="EMBL" id="CUT17221.1"/>
    </source>
</evidence>
<dbReference type="SUPFAM" id="SSF54523">
    <property type="entry name" value="Pili subunits"/>
    <property type="match status" value="1"/>
</dbReference>
<dbReference type="EMBL" id="LN906597">
    <property type="protein sequence ID" value="CUT17221.1"/>
    <property type="molecule type" value="Genomic_DNA"/>
</dbReference>
<dbReference type="AlphaFoldDB" id="A0A0S4M083"/>
<dbReference type="Pfam" id="PF07963">
    <property type="entry name" value="N_methyl"/>
    <property type="match status" value="1"/>
</dbReference>
<evidence type="ECO:0000256" key="1">
    <source>
        <dbReference type="SAM" id="Phobius"/>
    </source>
</evidence>
<keyword evidence="1" id="KW-0812">Transmembrane</keyword>
<dbReference type="STRING" id="1561003.Ark11_0367"/>
<dbReference type="RefSeq" id="WP_157722227.1">
    <property type="nucleotide sequence ID" value="NZ_FLSL01000092.1"/>
</dbReference>
<dbReference type="OrthoDB" id="9888662at2"/>
<dbReference type="PROSITE" id="PS00409">
    <property type="entry name" value="PROKAR_NTER_METHYL"/>
    <property type="match status" value="1"/>
</dbReference>
<organism evidence="2 3">
    <name type="scientific">Candidatus Ichthyocystis hellenicum</name>
    <dbReference type="NCBI Taxonomy" id="1561003"/>
    <lineage>
        <taxon>Bacteria</taxon>
        <taxon>Pseudomonadati</taxon>
        <taxon>Pseudomonadota</taxon>
        <taxon>Betaproteobacteria</taxon>
        <taxon>Burkholderiales</taxon>
        <taxon>Candidatus Ichthyocystis</taxon>
    </lineage>
</organism>
<dbReference type="InterPro" id="IPR045584">
    <property type="entry name" value="Pilin-like"/>
</dbReference>
<dbReference type="NCBIfam" id="TIGR02532">
    <property type="entry name" value="IV_pilin_GFxxxE"/>
    <property type="match status" value="1"/>
</dbReference>
<dbReference type="InterPro" id="IPR012902">
    <property type="entry name" value="N_methyl_site"/>
</dbReference>
<evidence type="ECO:0000313" key="3">
    <source>
        <dbReference type="Proteomes" id="UP000198651"/>
    </source>
</evidence>
<protein>
    <submittedName>
        <fullName evidence="2">Putative type II secretion system protein H</fullName>
    </submittedName>
</protein>
<reference evidence="3" key="1">
    <citation type="submission" date="2015-11" db="EMBL/GenBank/DDBJ databases">
        <authorList>
            <person name="Seth-Smith H.M.B."/>
        </authorList>
    </citation>
    <scope>NUCLEOTIDE SEQUENCE [LARGE SCALE GENOMIC DNA]</scope>
    <source>
        <strain evidence="3">2013Ark11</strain>
    </source>
</reference>
<sequence length="154" mass="17008">MSCLNRRGFTLIEILVVIVIMGIVMSSATLALGNGDRARMRSFIEEFQLDASYLSQQSIMRNASYMVTINAKGIDFWVYADGEWVLFSEERLPHHRDWPVPGVRVLGSSGRQKEVSLVFSPDGVGSTDSSTIVSSVSSYCLRSDFMGGVTVSQE</sequence>
<proteinExistence type="predicted"/>
<dbReference type="Gene3D" id="3.55.40.10">
    <property type="entry name" value="minor pseudopilin epsh domain"/>
    <property type="match status" value="1"/>
</dbReference>
<keyword evidence="1" id="KW-1133">Transmembrane helix</keyword>
<keyword evidence="1" id="KW-0472">Membrane</keyword>
<dbReference type="Proteomes" id="UP000198651">
    <property type="component" value="Chromosome I"/>
</dbReference>
<name>A0A0S4M083_9BURK</name>
<feature type="transmembrane region" description="Helical" evidence="1">
    <location>
        <begin position="12"/>
        <end position="32"/>
    </location>
</feature>